<evidence type="ECO:0000256" key="4">
    <source>
        <dbReference type="ARBA" id="ARBA00022989"/>
    </source>
</evidence>
<feature type="transmembrane region" description="Helical" evidence="6">
    <location>
        <begin position="138"/>
        <end position="161"/>
    </location>
</feature>
<feature type="transmembrane region" description="Helical" evidence="6">
    <location>
        <begin position="248"/>
        <end position="268"/>
    </location>
</feature>
<dbReference type="InterPro" id="IPR013604">
    <property type="entry name" value="7TM_chemorcpt"/>
</dbReference>
<comment type="function">
    <text evidence="6">Gustatory receptor which mediates acceptance or avoidance behavior, depending on its substrates.</text>
</comment>
<dbReference type="GO" id="GO:0007165">
    <property type="term" value="P:signal transduction"/>
    <property type="evidence" value="ECO:0007669"/>
    <property type="project" value="UniProtKB-KW"/>
</dbReference>
<sequence>MSPNDCAVCALSPILFFTCNFINFSQFSCPHSKYPSTEHLRINKNKLVVPLTECLLLVFAIYNNLQHFSSYQHKERLITLNETVMLVFVLFLLLFLTTSSRESVLHFNGLISIKNNRYYYGTAAILGTKTVKKYFKTYLLCAFYNAGLQVIFFLVSFASLGTNTIEWILKVLSCEICISIPIIVVFKFIALLKLYKNFLRANNDSLIKLLTKKEKCFSYRIKLLRRMYHCVMVNFNVMGLYLNLTLLVLGLTLVVLLVSCFYILIVIYGRDYGLDFYEGAFVVISVLQFIGGLFVCVTVAELEKMSEDILSFLFKYPISKLTAAEAAQVEVLITTLTIQKPVLRASDIFTVGTRLLASISGTVVTYVLVALQFHASWAN</sequence>
<evidence type="ECO:0000256" key="1">
    <source>
        <dbReference type="ARBA" id="ARBA00004651"/>
    </source>
</evidence>
<evidence type="ECO:0000256" key="2">
    <source>
        <dbReference type="ARBA" id="ARBA00022475"/>
    </source>
</evidence>
<keyword evidence="4 6" id="KW-1133">Transmembrane helix</keyword>
<dbReference type="EMBL" id="JALNTZ010000002">
    <property type="protein sequence ID" value="KAJ3663973.1"/>
    <property type="molecule type" value="Genomic_DNA"/>
</dbReference>
<evidence type="ECO:0000256" key="3">
    <source>
        <dbReference type="ARBA" id="ARBA00022692"/>
    </source>
</evidence>
<feature type="transmembrane region" description="Helical" evidence="6">
    <location>
        <begin position="77"/>
        <end position="96"/>
    </location>
</feature>
<keyword evidence="3 6" id="KW-0812">Transmembrane</keyword>
<keyword evidence="6" id="KW-0675">Receptor</keyword>
<evidence type="ECO:0000256" key="5">
    <source>
        <dbReference type="ARBA" id="ARBA00023136"/>
    </source>
</evidence>
<evidence type="ECO:0000313" key="8">
    <source>
        <dbReference type="Proteomes" id="UP001168821"/>
    </source>
</evidence>
<dbReference type="GO" id="GO:0050909">
    <property type="term" value="P:sensory perception of taste"/>
    <property type="evidence" value="ECO:0007669"/>
    <property type="project" value="InterPro"/>
</dbReference>
<dbReference type="Pfam" id="PF08395">
    <property type="entry name" value="7tm_7"/>
    <property type="match status" value="1"/>
</dbReference>
<keyword evidence="5 6" id="KW-0472">Membrane</keyword>
<feature type="transmembrane region" description="Helical" evidence="6">
    <location>
        <begin position="47"/>
        <end position="65"/>
    </location>
</feature>
<keyword evidence="8" id="KW-1185">Reference proteome</keyword>
<evidence type="ECO:0000313" key="7">
    <source>
        <dbReference type="EMBL" id="KAJ3663973.1"/>
    </source>
</evidence>
<comment type="similarity">
    <text evidence="6">Belongs to the insect chemoreceptor superfamily. Gustatory receptor (GR) family.</text>
</comment>
<feature type="transmembrane region" description="Helical" evidence="6">
    <location>
        <begin position="355"/>
        <end position="373"/>
    </location>
</feature>
<dbReference type="Proteomes" id="UP001168821">
    <property type="component" value="Unassembled WGS sequence"/>
</dbReference>
<accession>A0AA38IU66</accession>
<organism evidence="7 8">
    <name type="scientific">Zophobas morio</name>
    <dbReference type="NCBI Taxonomy" id="2755281"/>
    <lineage>
        <taxon>Eukaryota</taxon>
        <taxon>Metazoa</taxon>
        <taxon>Ecdysozoa</taxon>
        <taxon>Arthropoda</taxon>
        <taxon>Hexapoda</taxon>
        <taxon>Insecta</taxon>
        <taxon>Pterygota</taxon>
        <taxon>Neoptera</taxon>
        <taxon>Endopterygota</taxon>
        <taxon>Coleoptera</taxon>
        <taxon>Polyphaga</taxon>
        <taxon>Cucujiformia</taxon>
        <taxon>Tenebrionidae</taxon>
        <taxon>Zophobas</taxon>
    </lineage>
</organism>
<comment type="subcellular location">
    <subcellularLocation>
        <location evidence="1 6">Cell membrane</location>
        <topology evidence="1 6">Multi-pass membrane protein</topology>
    </subcellularLocation>
</comment>
<feature type="transmembrane region" description="Helical" evidence="6">
    <location>
        <begin position="167"/>
        <end position="190"/>
    </location>
</feature>
<name>A0AA38IU66_9CUCU</name>
<gene>
    <name evidence="7" type="ORF">Zmor_008186</name>
</gene>
<feature type="transmembrane region" description="Helical" evidence="6">
    <location>
        <begin position="280"/>
        <end position="300"/>
    </location>
</feature>
<protein>
    <recommendedName>
        <fullName evidence="6">Gustatory receptor</fullName>
    </recommendedName>
</protein>
<dbReference type="GO" id="GO:0005886">
    <property type="term" value="C:plasma membrane"/>
    <property type="evidence" value="ECO:0007669"/>
    <property type="project" value="UniProtKB-SubCell"/>
</dbReference>
<reference evidence="7" key="1">
    <citation type="journal article" date="2023" name="G3 (Bethesda)">
        <title>Whole genome assemblies of Zophobas morio and Tenebrio molitor.</title>
        <authorList>
            <person name="Kaur S."/>
            <person name="Stinson S.A."/>
            <person name="diCenzo G.C."/>
        </authorList>
    </citation>
    <scope>NUCLEOTIDE SEQUENCE</scope>
    <source>
        <strain evidence="7">QUZm001</strain>
    </source>
</reference>
<evidence type="ECO:0000256" key="6">
    <source>
        <dbReference type="RuleBase" id="RU363108"/>
    </source>
</evidence>
<dbReference type="AlphaFoldDB" id="A0AA38IU66"/>
<keyword evidence="2 6" id="KW-1003">Cell membrane</keyword>
<keyword evidence="6" id="KW-0807">Transducer</keyword>
<comment type="caution">
    <text evidence="7">The sequence shown here is derived from an EMBL/GenBank/DDBJ whole genome shotgun (WGS) entry which is preliminary data.</text>
</comment>
<proteinExistence type="inferred from homology"/>